<dbReference type="PANTHER" id="PTHR34610">
    <property type="entry name" value="SSL7007 PROTEIN"/>
    <property type="match status" value="1"/>
</dbReference>
<dbReference type="EMBL" id="CAADFA010000004">
    <property type="protein sequence ID" value="VFJ43875.1"/>
    <property type="molecule type" value="Genomic_DNA"/>
</dbReference>
<dbReference type="EMBL" id="CAADEZ010000008">
    <property type="protein sequence ID" value="VFJ43436.1"/>
    <property type="molecule type" value="Genomic_DNA"/>
</dbReference>
<dbReference type="SUPFAM" id="SSF88723">
    <property type="entry name" value="PIN domain-like"/>
    <property type="match status" value="1"/>
</dbReference>
<protein>
    <submittedName>
        <fullName evidence="3">Putative toxin-antitoxin system toxin component, PIN family</fullName>
    </submittedName>
</protein>
<organism evidence="3">
    <name type="scientific">Candidatus Kentrum sp. FM</name>
    <dbReference type="NCBI Taxonomy" id="2126340"/>
    <lineage>
        <taxon>Bacteria</taxon>
        <taxon>Pseudomonadati</taxon>
        <taxon>Pseudomonadota</taxon>
        <taxon>Gammaproteobacteria</taxon>
        <taxon>Candidatus Kentrum</taxon>
    </lineage>
</organism>
<gene>
    <name evidence="2" type="ORF">BECKFM1743A_GA0114220_1000820</name>
    <name evidence="4" type="ORF">BECKFM1743B_GA0114221_100049</name>
    <name evidence="3" type="ORF">BECKFM1743C_GA0114222_1000422</name>
</gene>
<dbReference type="NCBIfam" id="TIGR00305">
    <property type="entry name" value="putative toxin-antitoxin system toxin component, PIN family"/>
    <property type="match status" value="1"/>
</dbReference>
<dbReference type="InterPro" id="IPR002850">
    <property type="entry name" value="PIN_toxin-like"/>
</dbReference>
<proteinExistence type="predicted"/>
<name>A0A450RXZ3_9GAMM</name>
<dbReference type="Pfam" id="PF13470">
    <property type="entry name" value="PIN_3"/>
    <property type="match status" value="1"/>
</dbReference>
<reference evidence="3" key="1">
    <citation type="submission" date="2019-02" db="EMBL/GenBank/DDBJ databases">
        <authorList>
            <person name="Gruber-Vodicka R. H."/>
            <person name="Seah K. B. B."/>
        </authorList>
    </citation>
    <scope>NUCLEOTIDE SEQUENCE</scope>
    <source>
        <strain evidence="2">BECK_BZ163</strain>
        <strain evidence="4">BECK_BZ164</strain>
        <strain evidence="3">BECK_BZ165</strain>
    </source>
</reference>
<evidence type="ECO:0000259" key="1">
    <source>
        <dbReference type="Pfam" id="PF13470"/>
    </source>
</evidence>
<dbReference type="InterPro" id="IPR002716">
    <property type="entry name" value="PIN_dom"/>
</dbReference>
<dbReference type="EMBL" id="CAADFL010000004">
    <property type="protein sequence ID" value="VFK05752.1"/>
    <property type="molecule type" value="Genomic_DNA"/>
</dbReference>
<dbReference type="PANTHER" id="PTHR34610:SF3">
    <property type="entry name" value="SSL7007 PROTEIN"/>
    <property type="match status" value="1"/>
</dbReference>
<dbReference type="InterPro" id="IPR029060">
    <property type="entry name" value="PIN-like_dom_sf"/>
</dbReference>
<feature type="domain" description="PIN" evidence="1">
    <location>
        <begin position="8"/>
        <end position="119"/>
    </location>
</feature>
<evidence type="ECO:0000313" key="2">
    <source>
        <dbReference type="EMBL" id="VFJ43436.1"/>
    </source>
</evidence>
<sequence>MNPNGQYRAVIDTNVLYAGLYSATGASHRILQWIEQGRIVPFVSTTLLFEYEEVLRQKQDLLFLTNREVDDILNGLCLRAETRRIHFLWRPQLSDPKDDHVLELAVASGGADIVTHNVKDFSRASSFDIRIIRPRELLSCGGLSWVH</sequence>
<dbReference type="AlphaFoldDB" id="A0A450RXZ3"/>
<evidence type="ECO:0000313" key="4">
    <source>
        <dbReference type="EMBL" id="VFK05752.1"/>
    </source>
</evidence>
<evidence type="ECO:0000313" key="3">
    <source>
        <dbReference type="EMBL" id="VFJ43875.1"/>
    </source>
</evidence>
<accession>A0A450RXZ3</accession>